<feature type="transmembrane region" description="Helical" evidence="8">
    <location>
        <begin position="42"/>
        <end position="61"/>
    </location>
</feature>
<reference evidence="11 12" key="1">
    <citation type="submission" date="2018-07" db="EMBL/GenBank/DDBJ databases">
        <title>Halomonas rutogse sp. nov., isolated from Lake TangqianCo on Tibetan Plateau.</title>
        <authorList>
            <person name="Lu H."/>
            <person name="Xing P."/>
            <person name="Wu Q."/>
        </authorList>
    </citation>
    <scope>NUCLEOTIDE SEQUENCE [LARGE SCALE GENOMIC DNA]</scope>
    <source>
        <strain evidence="11 12">TQ8S</strain>
    </source>
</reference>
<dbReference type="InterPro" id="IPR007353">
    <property type="entry name" value="DUF421"/>
</dbReference>
<keyword evidence="5 8" id="KW-1133">Transmembrane helix</keyword>
<evidence type="ECO:0000256" key="2">
    <source>
        <dbReference type="ARBA" id="ARBA00006448"/>
    </source>
</evidence>
<dbReference type="GO" id="GO:0005886">
    <property type="term" value="C:plasma membrane"/>
    <property type="evidence" value="ECO:0007669"/>
    <property type="project" value="UniProtKB-SubCell"/>
</dbReference>
<evidence type="ECO:0000313" key="12">
    <source>
        <dbReference type="Proteomes" id="UP000253204"/>
    </source>
</evidence>
<evidence type="ECO:0000256" key="4">
    <source>
        <dbReference type="ARBA" id="ARBA00022692"/>
    </source>
</evidence>
<dbReference type="Pfam" id="PF04239">
    <property type="entry name" value="DUF421"/>
    <property type="match status" value="1"/>
</dbReference>
<dbReference type="Gene3D" id="3.30.240.20">
    <property type="entry name" value="bsu07140 like domains"/>
    <property type="match status" value="1"/>
</dbReference>
<evidence type="ECO:0000259" key="10">
    <source>
        <dbReference type="Pfam" id="PF20730"/>
    </source>
</evidence>
<evidence type="ECO:0000313" key="11">
    <source>
        <dbReference type="EMBL" id="RCV92903.1"/>
    </source>
</evidence>
<dbReference type="AlphaFoldDB" id="A0A368UBW0"/>
<organism evidence="11 12">
    <name type="scientific">Vreelandella rituensis</name>
    <dbReference type="NCBI Taxonomy" id="2282306"/>
    <lineage>
        <taxon>Bacteria</taxon>
        <taxon>Pseudomonadati</taxon>
        <taxon>Pseudomonadota</taxon>
        <taxon>Gammaproteobacteria</taxon>
        <taxon>Oceanospirillales</taxon>
        <taxon>Halomonadaceae</taxon>
        <taxon>Vreelandella</taxon>
    </lineage>
</organism>
<dbReference type="PANTHER" id="PTHR34582">
    <property type="entry name" value="UPF0702 TRANSMEMBRANE PROTEIN YCAP"/>
    <property type="match status" value="1"/>
</dbReference>
<dbReference type="InterPro" id="IPR048454">
    <property type="entry name" value="YetF_N"/>
</dbReference>
<dbReference type="InterPro" id="IPR023090">
    <property type="entry name" value="UPF0702_alpha/beta_dom_sf"/>
</dbReference>
<dbReference type="EMBL" id="QPIJ01000007">
    <property type="protein sequence ID" value="RCV92903.1"/>
    <property type="molecule type" value="Genomic_DNA"/>
</dbReference>
<feature type="domain" description="YetF-like N-terminal transmembrane" evidence="10">
    <location>
        <begin position="20"/>
        <end position="85"/>
    </location>
</feature>
<keyword evidence="12" id="KW-1185">Reference proteome</keyword>
<name>A0A368UBW0_9GAMM</name>
<feature type="region of interest" description="Disordered" evidence="7">
    <location>
        <begin position="163"/>
        <end position="182"/>
    </location>
</feature>
<keyword evidence="4 8" id="KW-0812">Transmembrane</keyword>
<accession>A0A368UBW0</accession>
<keyword evidence="6 8" id="KW-0472">Membrane</keyword>
<sequence>METIFFDGWGAIVRTGIIGVLAYVALVTVLRISGKRTLSKMNAFDLIVTVALGSTLATILLSKDVSLAQGIAALGLLVGMQFVVTWSSVRARWVRQLVTGEPALVLYQGKLLPEALKSARVTEDEVRAAVRSAGLPMLEVVEAVVLETDGSFSVVQRSEKRITGPTLEGLSPAGSSKQNEKL</sequence>
<evidence type="ECO:0000256" key="8">
    <source>
        <dbReference type="SAM" id="Phobius"/>
    </source>
</evidence>
<comment type="subcellular location">
    <subcellularLocation>
        <location evidence="1">Cell membrane</location>
        <topology evidence="1">Multi-pass membrane protein</topology>
    </subcellularLocation>
</comment>
<evidence type="ECO:0000256" key="7">
    <source>
        <dbReference type="SAM" id="MobiDB-lite"/>
    </source>
</evidence>
<evidence type="ECO:0000259" key="9">
    <source>
        <dbReference type="Pfam" id="PF04239"/>
    </source>
</evidence>
<dbReference type="Proteomes" id="UP000253204">
    <property type="component" value="Unassembled WGS sequence"/>
</dbReference>
<evidence type="ECO:0000256" key="1">
    <source>
        <dbReference type="ARBA" id="ARBA00004651"/>
    </source>
</evidence>
<dbReference type="Pfam" id="PF20730">
    <property type="entry name" value="YetF_N"/>
    <property type="match status" value="1"/>
</dbReference>
<feature type="transmembrane region" description="Helical" evidence="8">
    <location>
        <begin position="67"/>
        <end position="86"/>
    </location>
</feature>
<evidence type="ECO:0000256" key="6">
    <source>
        <dbReference type="ARBA" id="ARBA00023136"/>
    </source>
</evidence>
<dbReference type="PANTHER" id="PTHR34582:SF6">
    <property type="entry name" value="UPF0702 TRANSMEMBRANE PROTEIN YCAP"/>
    <property type="match status" value="1"/>
</dbReference>
<feature type="domain" description="YetF C-terminal" evidence="9">
    <location>
        <begin position="91"/>
        <end position="161"/>
    </location>
</feature>
<gene>
    <name evidence="11" type="ORF">DU506_04965</name>
</gene>
<evidence type="ECO:0000256" key="5">
    <source>
        <dbReference type="ARBA" id="ARBA00022989"/>
    </source>
</evidence>
<feature type="transmembrane region" description="Helical" evidence="8">
    <location>
        <begin position="12"/>
        <end position="30"/>
    </location>
</feature>
<keyword evidence="3" id="KW-1003">Cell membrane</keyword>
<protein>
    <submittedName>
        <fullName evidence="11">DUF421 domain-containing protein</fullName>
    </submittedName>
</protein>
<proteinExistence type="inferred from homology"/>
<comment type="caution">
    <text evidence="11">The sequence shown here is derived from an EMBL/GenBank/DDBJ whole genome shotgun (WGS) entry which is preliminary data.</text>
</comment>
<dbReference type="OrthoDB" id="9793799at2"/>
<comment type="similarity">
    <text evidence="2">Belongs to the UPF0702 family.</text>
</comment>
<dbReference type="RefSeq" id="WP_114485838.1">
    <property type="nucleotide sequence ID" value="NZ_CBCSHM010000086.1"/>
</dbReference>
<feature type="compositionally biased region" description="Polar residues" evidence="7">
    <location>
        <begin position="173"/>
        <end position="182"/>
    </location>
</feature>
<evidence type="ECO:0000256" key="3">
    <source>
        <dbReference type="ARBA" id="ARBA00022475"/>
    </source>
</evidence>